<dbReference type="SMART" id="SM00342">
    <property type="entry name" value="HTH_ARAC"/>
    <property type="match status" value="1"/>
</dbReference>
<gene>
    <name evidence="5" type="ORF">PQG98_08320</name>
</gene>
<dbReference type="Proteomes" id="UP001215398">
    <property type="component" value="Unassembled WGS sequence"/>
</dbReference>
<reference evidence="5 6" key="1">
    <citation type="submission" date="2023-01" db="EMBL/GenBank/DDBJ databases">
        <title>Exploring GABA producing Bacteroides strains toward improving mental health.</title>
        <authorList>
            <person name="Yousuf B."/>
            <person name="Bouhlel N.E."/>
            <person name="Mottawea W."/>
            <person name="Hammami R."/>
        </authorList>
    </citation>
    <scope>NUCLEOTIDE SEQUENCE [LARGE SCALE GENOMIC DNA]</scope>
    <source>
        <strain evidence="5 6">UO.H1054</strain>
    </source>
</reference>
<dbReference type="PANTHER" id="PTHR43280:SF27">
    <property type="entry name" value="TRANSCRIPTIONAL REGULATOR MTLR"/>
    <property type="match status" value="1"/>
</dbReference>
<evidence type="ECO:0000313" key="6">
    <source>
        <dbReference type="Proteomes" id="UP001215398"/>
    </source>
</evidence>
<name>A0ABT5H6X7_9BACE</name>
<dbReference type="Gene3D" id="1.10.10.60">
    <property type="entry name" value="Homeodomain-like"/>
    <property type="match status" value="2"/>
</dbReference>
<keyword evidence="2" id="KW-0238">DNA-binding</keyword>
<evidence type="ECO:0000256" key="2">
    <source>
        <dbReference type="ARBA" id="ARBA00023125"/>
    </source>
</evidence>
<feature type="domain" description="HTH araC/xylS-type" evidence="4">
    <location>
        <begin position="193"/>
        <end position="291"/>
    </location>
</feature>
<dbReference type="PROSITE" id="PS01124">
    <property type="entry name" value="HTH_ARAC_FAMILY_2"/>
    <property type="match status" value="1"/>
</dbReference>
<evidence type="ECO:0000256" key="3">
    <source>
        <dbReference type="ARBA" id="ARBA00023163"/>
    </source>
</evidence>
<dbReference type="Pfam" id="PF12833">
    <property type="entry name" value="HTH_18"/>
    <property type="match status" value="1"/>
</dbReference>
<accession>A0ABT5H6X7</accession>
<protein>
    <submittedName>
        <fullName evidence="5">AraC family transcriptional regulator</fullName>
    </submittedName>
</protein>
<keyword evidence="3" id="KW-0804">Transcription</keyword>
<evidence type="ECO:0000313" key="5">
    <source>
        <dbReference type="EMBL" id="MDC7136345.1"/>
    </source>
</evidence>
<dbReference type="InterPro" id="IPR018060">
    <property type="entry name" value="HTH_AraC"/>
</dbReference>
<keyword evidence="1" id="KW-0805">Transcription regulation</keyword>
<sequence>MNVPLPNSQIIREITPLSDKDCFYIAERYKTEFTYPIHNHPEFELNFIEQAAGVRRIVGDSSEVIGDYDLVLITGKDLEHVWEQNDCHSRQIREITIQFSSDLFFKSFINKNQFDSIRRMLEKAQKGLYFPMSAILKVYPLLDTLASEKEGFYAVIKFLSILYELSLFEEEARTLSSSSFAKIDIHSDSRRVQKVQEYINTHYKEEIRLGQLAGMVGMTDVSFSRFFKLRTGKNLSDYIIDIRLGFAARLLVDSTMSIAEICYECGFNNLSNFNRIFKKKKCCSPKEFRENYRKKKKLI</sequence>
<dbReference type="EMBL" id="JAQPYS010000053">
    <property type="protein sequence ID" value="MDC7136345.1"/>
    <property type="molecule type" value="Genomic_DNA"/>
</dbReference>
<dbReference type="PANTHER" id="PTHR43280">
    <property type="entry name" value="ARAC-FAMILY TRANSCRIPTIONAL REGULATOR"/>
    <property type="match status" value="1"/>
</dbReference>
<dbReference type="InterPro" id="IPR009057">
    <property type="entry name" value="Homeodomain-like_sf"/>
</dbReference>
<dbReference type="RefSeq" id="WP_143864885.1">
    <property type="nucleotide sequence ID" value="NZ_CP059856.1"/>
</dbReference>
<dbReference type="SUPFAM" id="SSF46689">
    <property type="entry name" value="Homeodomain-like"/>
    <property type="match status" value="2"/>
</dbReference>
<comment type="caution">
    <text evidence="5">The sequence shown here is derived from an EMBL/GenBank/DDBJ whole genome shotgun (WGS) entry which is preliminary data.</text>
</comment>
<organism evidence="5 6">
    <name type="scientific">Bacteroides zhangwenhongii</name>
    <dbReference type="NCBI Taxonomy" id="2650157"/>
    <lineage>
        <taxon>Bacteria</taxon>
        <taxon>Pseudomonadati</taxon>
        <taxon>Bacteroidota</taxon>
        <taxon>Bacteroidia</taxon>
        <taxon>Bacteroidales</taxon>
        <taxon>Bacteroidaceae</taxon>
        <taxon>Bacteroides</taxon>
    </lineage>
</organism>
<evidence type="ECO:0000259" key="4">
    <source>
        <dbReference type="PROSITE" id="PS01124"/>
    </source>
</evidence>
<evidence type="ECO:0000256" key="1">
    <source>
        <dbReference type="ARBA" id="ARBA00023015"/>
    </source>
</evidence>
<proteinExistence type="predicted"/>
<keyword evidence="6" id="KW-1185">Reference proteome</keyword>